<gene>
    <name evidence="2" type="ORF">K466DRAFT_563677</name>
</gene>
<dbReference type="EMBL" id="ML211053">
    <property type="protein sequence ID" value="TFK90169.1"/>
    <property type="molecule type" value="Genomic_DNA"/>
</dbReference>
<keyword evidence="3" id="KW-1185">Reference proteome</keyword>
<feature type="compositionally biased region" description="Polar residues" evidence="1">
    <location>
        <begin position="11"/>
        <end position="43"/>
    </location>
</feature>
<dbReference type="AlphaFoldDB" id="A0A5C3PMJ2"/>
<feature type="region of interest" description="Disordered" evidence="1">
    <location>
        <begin position="1"/>
        <end position="43"/>
    </location>
</feature>
<protein>
    <submittedName>
        <fullName evidence="2">Uncharacterized protein</fullName>
    </submittedName>
</protein>
<accession>A0A5C3PMJ2</accession>
<dbReference type="Proteomes" id="UP000308197">
    <property type="component" value="Unassembled WGS sequence"/>
</dbReference>
<feature type="compositionally biased region" description="Basic residues" evidence="1">
    <location>
        <begin position="1"/>
        <end position="10"/>
    </location>
</feature>
<proteinExistence type="predicted"/>
<evidence type="ECO:0000256" key="1">
    <source>
        <dbReference type="SAM" id="MobiDB-lite"/>
    </source>
</evidence>
<evidence type="ECO:0000313" key="3">
    <source>
        <dbReference type="Proteomes" id="UP000308197"/>
    </source>
</evidence>
<dbReference type="InParanoid" id="A0A5C3PMJ2"/>
<reference evidence="2 3" key="1">
    <citation type="journal article" date="2019" name="Nat. Ecol. Evol.">
        <title>Megaphylogeny resolves global patterns of mushroom evolution.</title>
        <authorList>
            <person name="Varga T."/>
            <person name="Krizsan K."/>
            <person name="Foldi C."/>
            <person name="Dima B."/>
            <person name="Sanchez-Garcia M."/>
            <person name="Sanchez-Ramirez S."/>
            <person name="Szollosi G.J."/>
            <person name="Szarkandi J.G."/>
            <person name="Papp V."/>
            <person name="Albert L."/>
            <person name="Andreopoulos W."/>
            <person name="Angelini C."/>
            <person name="Antonin V."/>
            <person name="Barry K.W."/>
            <person name="Bougher N.L."/>
            <person name="Buchanan P."/>
            <person name="Buyck B."/>
            <person name="Bense V."/>
            <person name="Catcheside P."/>
            <person name="Chovatia M."/>
            <person name="Cooper J."/>
            <person name="Damon W."/>
            <person name="Desjardin D."/>
            <person name="Finy P."/>
            <person name="Geml J."/>
            <person name="Haridas S."/>
            <person name="Hughes K."/>
            <person name="Justo A."/>
            <person name="Karasinski D."/>
            <person name="Kautmanova I."/>
            <person name="Kiss B."/>
            <person name="Kocsube S."/>
            <person name="Kotiranta H."/>
            <person name="LaButti K.M."/>
            <person name="Lechner B.E."/>
            <person name="Liimatainen K."/>
            <person name="Lipzen A."/>
            <person name="Lukacs Z."/>
            <person name="Mihaltcheva S."/>
            <person name="Morgado L.N."/>
            <person name="Niskanen T."/>
            <person name="Noordeloos M.E."/>
            <person name="Ohm R.A."/>
            <person name="Ortiz-Santana B."/>
            <person name="Ovrebo C."/>
            <person name="Racz N."/>
            <person name="Riley R."/>
            <person name="Savchenko A."/>
            <person name="Shiryaev A."/>
            <person name="Soop K."/>
            <person name="Spirin V."/>
            <person name="Szebenyi C."/>
            <person name="Tomsovsky M."/>
            <person name="Tulloss R.E."/>
            <person name="Uehling J."/>
            <person name="Grigoriev I.V."/>
            <person name="Vagvolgyi C."/>
            <person name="Papp T."/>
            <person name="Martin F.M."/>
            <person name="Miettinen O."/>
            <person name="Hibbett D.S."/>
            <person name="Nagy L.G."/>
        </authorList>
    </citation>
    <scope>NUCLEOTIDE SEQUENCE [LARGE SCALE GENOMIC DNA]</scope>
    <source>
        <strain evidence="2 3">HHB13444</strain>
    </source>
</reference>
<name>A0A5C3PMJ2_9APHY</name>
<organism evidence="2 3">
    <name type="scientific">Polyporus arcularius HHB13444</name>
    <dbReference type="NCBI Taxonomy" id="1314778"/>
    <lineage>
        <taxon>Eukaryota</taxon>
        <taxon>Fungi</taxon>
        <taxon>Dikarya</taxon>
        <taxon>Basidiomycota</taxon>
        <taxon>Agaricomycotina</taxon>
        <taxon>Agaricomycetes</taxon>
        <taxon>Polyporales</taxon>
        <taxon>Polyporaceae</taxon>
        <taxon>Polyporus</taxon>
    </lineage>
</organism>
<sequence length="250" mass="27312">MPKARRKTRTTRLGTQSLRSPQTNNPRRPTGNSSDDYPTHIPSSSTPLCPSCGPVWSGVWHKPYSEQPPTPCPLPIMDIINALLYGLVLGNERVDQSSDERGEGSSWRSILSWCSTIYEAAASVPCEEDDGGKWEVTSLHCFHTDTARAAVLGMPTGLQEAFLTAMRSATIHDLPDIIPITTYQSPVSRHLLRLSVNLPGSHRRGTDAGVPGREKVWQEIHCQCDSTGTSPAYCDQLYNPPSPGTNGYPG</sequence>
<evidence type="ECO:0000313" key="2">
    <source>
        <dbReference type="EMBL" id="TFK90169.1"/>
    </source>
</evidence>